<dbReference type="Proteomes" id="UP001310594">
    <property type="component" value="Unassembled WGS sequence"/>
</dbReference>
<gene>
    <name evidence="3" type="ORF">LTR97_005857</name>
</gene>
<evidence type="ECO:0000256" key="1">
    <source>
        <dbReference type="SAM" id="Coils"/>
    </source>
</evidence>
<feature type="compositionally biased region" description="Basic and acidic residues" evidence="2">
    <location>
        <begin position="609"/>
        <end position="633"/>
    </location>
</feature>
<reference evidence="3" key="1">
    <citation type="submission" date="2023-08" db="EMBL/GenBank/DDBJ databases">
        <title>Black Yeasts Isolated from many extreme environments.</title>
        <authorList>
            <person name="Coleine C."/>
            <person name="Stajich J.E."/>
            <person name="Selbmann L."/>
        </authorList>
    </citation>
    <scope>NUCLEOTIDE SEQUENCE</scope>
    <source>
        <strain evidence="3">CCFEE 5810</strain>
    </source>
</reference>
<accession>A0AAN8A276</accession>
<keyword evidence="1" id="KW-0175">Coiled coil</keyword>
<evidence type="ECO:0000256" key="2">
    <source>
        <dbReference type="SAM" id="MobiDB-lite"/>
    </source>
</evidence>
<feature type="compositionally biased region" description="Basic and acidic residues" evidence="2">
    <location>
        <begin position="508"/>
        <end position="523"/>
    </location>
</feature>
<feature type="compositionally biased region" description="Acidic residues" evidence="2">
    <location>
        <begin position="634"/>
        <end position="646"/>
    </location>
</feature>
<dbReference type="EMBL" id="JAVRQU010000008">
    <property type="protein sequence ID" value="KAK5699726.1"/>
    <property type="molecule type" value="Genomic_DNA"/>
</dbReference>
<protein>
    <submittedName>
        <fullName evidence="3">Uncharacterized protein</fullName>
    </submittedName>
</protein>
<feature type="coiled-coil region" evidence="1">
    <location>
        <begin position="20"/>
        <end position="47"/>
    </location>
</feature>
<feature type="region of interest" description="Disordered" evidence="2">
    <location>
        <begin position="494"/>
        <end position="575"/>
    </location>
</feature>
<sequence>MAPTFTKRIHAALGDLIKKQSKIESHLEQYEKQLRRAKNAFEAACHVPPEGDSGEHTVREKARAYKTAQNDSAGAQVDLKAIEWRKKRLGYRLIDCDEEHPELEELLRPYVSVTAPVPGATPTHALKTSEIEEIARLYKVPGRIPAINPVTLEPSKVGLPGQGFVLTGARIYTYLPWCSTIVLNVDDKWVELRCPACKGNTDLDTGKLMLGISGMHDHLTMDHEYQPLLAPQIITLCKVREVSFSAVNNISKFKEARMPYIEMVTAQSNTSGAETASASTSLQDTSNDINKISWAWGSRPENVIKSVPCIVRHPDGRWFVLECPVCHGNASSRGTHGFFNGPKAFYDHLLQGHHKSRSIVNSLVGTIELCQVRELTLSEVDSLQHSKPNAIVIPVAQVTNTSRIPLRAQNSAELLEAAIDEAPGPRGVAESLVGGVKCKASVAGSRTINHGSSITPSTATDSEPGIALTASAQHHAIPQGRFAHSTKAFLPSRTSVAPSLSDGISHPRIAESDSRAGHDDESTARSTKKRRVDTVGMGDMGHADEDREDLGGAESVRRARTTNEPAIGLATDRKDGTFHNAQVISDGEESELLSDAESAHSADNVGHSVGRDPSDRKSASPDLFVSKDKVDNDKEGEEEEEGEEDVGGAVLPQQAVLTGRHSCMYNDSSDEE</sequence>
<name>A0AAN8A276_9PEZI</name>
<feature type="region of interest" description="Disordered" evidence="2">
    <location>
        <begin position="587"/>
        <end position="672"/>
    </location>
</feature>
<proteinExistence type="predicted"/>
<dbReference type="AlphaFoldDB" id="A0AAN8A276"/>
<evidence type="ECO:0000313" key="4">
    <source>
        <dbReference type="Proteomes" id="UP001310594"/>
    </source>
</evidence>
<organism evidence="3 4">
    <name type="scientific">Elasticomyces elasticus</name>
    <dbReference type="NCBI Taxonomy" id="574655"/>
    <lineage>
        <taxon>Eukaryota</taxon>
        <taxon>Fungi</taxon>
        <taxon>Dikarya</taxon>
        <taxon>Ascomycota</taxon>
        <taxon>Pezizomycotina</taxon>
        <taxon>Dothideomycetes</taxon>
        <taxon>Dothideomycetidae</taxon>
        <taxon>Mycosphaerellales</taxon>
        <taxon>Teratosphaeriaceae</taxon>
        <taxon>Elasticomyces</taxon>
    </lineage>
</organism>
<comment type="caution">
    <text evidence="3">The sequence shown here is derived from an EMBL/GenBank/DDBJ whole genome shotgun (WGS) entry which is preliminary data.</text>
</comment>
<evidence type="ECO:0000313" key="3">
    <source>
        <dbReference type="EMBL" id="KAK5699726.1"/>
    </source>
</evidence>